<proteinExistence type="inferred from homology"/>
<dbReference type="InterPro" id="IPR027417">
    <property type="entry name" value="P-loop_NTPase"/>
</dbReference>
<dbReference type="PROSITE" id="PS00211">
    <property type="entry name" value="ABC_TRANSPORTER_1"/>
    <property type="match status" value="1"/>
</dbReference>
<dbReference type="GO" id="GO:0005524">
    <property type="term" value="F:ATP binding"/>
    <property type="evidence" value="ECO:0007669"/>
    <property type="project" value="UniProtKB-KW"/>
</dbReference>
<evidence type="ECO:0000256" key="3">
    <source>
        <dbReference type="ARBA" id="ARBA00022741"/>
    </source>
</evidence>
<dbReference type="PANTHER" id="PTHR43335:SF2">
    <property type="entry name" value="ABC TRANSPORTER, ATP-BINDING PROTEIN"/>
    <property type="match status" value="1"/>
</dbReference>
<dbReference type="Proteomes" id="UP000490821">
    <property type="component" value="Unassembled WGS sequence"/>
</dbReference>
<feature type="domain" description="ABC transporter" evidence="5">
    <location>
        <begin position="3"/>
        <end position="232"/>
    </location>
</feature>
<accession>A0A829ZDX1</accession>
<evidence type="ECO:0000256" key="1">
    <source>
        <dbReference type="ARBA" id="ARBA00005417"/>
    </source>
</evidence>
<dbReference type="SMART" id="SM00382">
    <property type="entry name" value="AAA"/>
    <property type="match status" value="1"/>
</dbReference>
<keyword evidence="2" id="KW-0813">Transport</keyword>
<dbReference type="PANTHER" id="PTHR43335">
    <property type="entry name" value="ABC TRANSPORTER, ATP-BINDING PROTEIN"/>
    <property type="match status" value="1"/>
</dbReference>
<dbReference type="Pfam" id="PF00005">
    <property type="entry name" value="ABC_tran"/>
    <property type="match status" value="1"/>
</dbReference>
<dbReference type="RefSeq" id="WP_172472531.1">
    <property type="nucleotide sequence ID" value="NZ_BLMI01000154.1"/>
</dbReference>
<dbReference type="EC" id="3.6.3.-" evidence="6"/>
<dbReference type="GO" id="GO:0016887">
    <property type="term" value="F:ATP hydrolysis activity"/>
    <property type="evidence" value="ECO:0007669"/>
    <property type="project" value="InterPro"/>
</dbReference>
<gene>
    <name evidence="6" type="primary">yxlF_5</name>
    <name evidence="6" type="ORF">IMSAGC017_01237</name>
</gene>
<organism evidence="6 7">
    <name type="scientific">Thomasclavelia cocleata</name>
    <dbReference type="NCBI Taxonomy" id="69824"/>
    <lineage>
        <taxon>Bacteria</taxon>
        <taxon>Bacillati</taxon>
        <taxon>Bacillota</taxon>
        <taxon>Erysipelotrichia</taxon>
        <taxon>Erysipelotrichales</taxon>
        <taxon>Coprobacillaceae</taxon>
        <taxon>Thomasclavelia</taxon>
    </lineage>
</organism>
<dbReference type="PROSITE" id="PS50893">
    <property type="entry name" value="ABC_TRANSPORTER_2"/>
    <property type="match status" value="1"/>
</dbReference>
<dbReference type="InterPro" id="IPR003439">
    <property type="entry name" value="ABC_transporter-like_ATP-bd"/>
</dbReference>
<protein>
    <submittedName>
        <fullName evidence="6">Putative ABC transporter ATP-binding protein YxlF</fullName>
        <ecNumber evidence="6">3.6.3.-</ecNumber>
    </submittedName>
</protein>
<dbReference type="SUPFAM" id="SSF52540">
    <property type="entry name" value="P-loop containing nucleoside triphosphate hydrolases"/>
    <property type="match status" value="1"/>
</dbReference>
<dbReference type="EMBL" id="BLMI01000154">
    <property type="protein sequence ID" value="GFI41194.1"/>
    <property type="molecule type" value="Genomic_DNA"/>
</dbReference>
<sequence>MKIRVSNLDKKYTKKGDFILKNINLELNNGIYGLIGPNGVGKTTFLHVLLGILPMTAGEIICDNDIKFASDEFYNLVGYLPQYPKFYKHFTANEFMSYICSLKGINSVDTKEKVKELLELVNLERVKNNKISTFSGGMRQRLGVAQALINNPKLLILDEPTAGLDPKERIRFRNILSRLSKDRIIIFSTHIISDIEYIADWIIFMKDGEIINQNTPAKVINELKNKVQEITVEEIELDKYIKKHNVISLKRHDDKIIVRILANKKIGTFCKPKLEDIYMLYYDESNV</sequence>
<evidence type="ECO:0000313" key="7">
    <source>
        <dbReference type="Proteomes" id="UP000490821"/>
    </source>
</evidence>
<dbReference type="AlphaFoldDB" id="A0A829ZDX1"/>
<evidence type="ECO:0000256" key="2">
    <source>
        <dbReference type="ARBA" id="ARBA00022448"/>
    </source>
</evidence>
<keyword evidence="6" id="KW-0378">Hydrolase</keyword>
<comment type="similarity">
    <text evidence="1">Belongs to the ABC transporter superfamily.</text>
</comment>
<dbReference type="Gene3D" id="3.40.50.300">
    <property type="entry name" value="P-loop containing nucleotide triphosphate hydrolases"/>
    <property type="match status" value="1"/>
</dbReference>
<dbReference type="InterPro" id="IPR003593">
    <property type="entry name" value="AAA+_ATPase"/>
</dbReference>
<reference evidence="6 7" key="1">
    <citation type="journal article" date="2020" name="Microbiome">
        <title>Single-cell genomics of uncultured bacteria reveals dietary fiber responders in the mouse gut microbiota.</title>
        <authorList>
            <person name="Chijiiwa R."/>
            <person name="Hosokawa M."/>
            <person name="Kogawa M."/>
            <person name="Nishikawa Y."/>
            <person name="Ide K."/>
            <person name="Sakanashi C."/>
            <person name="Takahashi K."/>
            <person name="Takeyama H."/>
        </authorList>
    </citation>
    <scope>NUCLEOTIDE SEQUENCE [LARGE SCALE GENOMIC DNA]</scope>
    <source>
        <strain evidence="6">IMSAGC_017</strain>
    </source>
</reference>
<keyword evidence="4 6" id="KW-0067">ATP-binding</keyword>
<evidence type="ECO:0000313" key="6">
    <source>
        <dbReference type="EMBL" id="GFI41194.1"/>
    </source>
</evidence>
<name>A0A829ZDX1_9FIRM</name>
<evidence type="ECO:0000259" key="5">
    <source>
        <dbReference type="PROSITE" id="PS50893"/>
    </source>
</evidence>
<evidence type="ECO:0000256" key="4">
    <source>
        <dbReference type="ARBA" id="ARBA00022840"/>
    </source>
</evidence>
<comment type="caution">
    <text evidence="6">The sequence shown here is derived from an EMBL/GenBank/DDBJ whole genome shotgun (WGS) entry which is preliminary data.</text>
</comment>
<keyword evidence="3" id="KW-0547">Nucleotide-binding</keyword>
<dbReference type="InterPro" id="IPR017871">
    <property type="entry name" value="ABC_transporter-like_CS"/>
</dbReference>